<dbReference type="SUPFAM" id="SSF54403">
    <property type="entry name" value="Cystatin/monellin"/>
    <property type="match status" value="1"/>
</dbReference>
<dbReference type="InterPro" id="IPR018073">
    <property type="entry name" value="Prot_inh_cystat_CS"/>
</dbReference>
<dbReference type="SMART" id="SM00043">
    <property type="entry name" value="CY"/>
    <property type="match status" value="1"/>
</dbReference>
<evidence type="ECO:0000256" key="2">
    <source>
        <dbReference type="SAM" id="SignalP"/>
    </source>
</evidence>
<dbReference type="PROSITE" id="PS00287">
    <property type="entry name" value="CYSTATIN"/>
    <property type="match status" value="1"/>
</dbReference>
<sequence length="114" mass="12260">MSFVRISAFALLVLAVAVLNSAEGKEACLGCFEEISPDDATVKKTLNMALSSVNAGNYKILKITKAERQVVAGFKYRIRFKAEVPGKGILKCRISFIDGVAGKGINVNSMSCKK</sequence>
<comment type="similarity">
    <text evidence="1">Belongs to the cystatin family.</text>
</comment>
<feature type="signal peptide" evidence="2">
    <location>
        <begin position="1"/>
        <end position="24"/>
    </location>
</feature>
<evidence type="ECO:0000256" key="1">
    <source>
        <dbReference type="ARBA" id="ARBA00009403"/>
    </source>
</evidence>
<reference evidence="4" key="1">
    <citation type="journal article" date="2017" name="Mol. Cell. Proteomics">
        <title>Melt with this kiss: Paralysing and liquefying venom of the assassin bug Pristhesancus plagipennis (Hemiptera: Reduviidae).</title>
        <authorList>
            <person name="Walker A.A."/>
            <person name="Madio B."/>
            <person name="Jin J."/>
            <person name="Undheim E.A."/>
            <person name="Fry B.G."/>
            <person name="King G.F."/>
        </authorList>
    </citation>
    <scope>NUCLEOTIDE SEQUENCE</scope>
    <source>
        <tissue evidence="4">Venom/labial gland</tissue>
    </source>
</reference>
<protein>
    <submittedName>
        <fullName evidence="4">Venom cystatin-like protein 2</fullName>
    </submittedName>
</protein>
<accession>A0A1Q1NP93</accession>
<feature type="domain" description="Cystatin" evidence="3">
    <location>
        <begin position="27"/>
        <end position="113"/>
    </location>
</feature>
<dbReference type="InterPro" id="IPR046350">
    <property type="entry name" value="Cystatin_sf"/>
</dbReference>
<dbReference type="AlphaFoldDB" id="A0A1Q1NP93"/>
<name>A0A1Q1NP93_PRIPG</name>
<proteinExistence type="evidence at transcript level"/>
<feature type="chain" id="PRO_5018615030" evidence="2">
    <location>
        <begin position="25"/>
        <end position="114"/>
    </location>
</feature>
<dbReference type="CDD" id="cd00042">
    <property type="entry name" value="CY"/>
    <property type="match status" value="1"/>
</dbReference>
<dbReference type="Pfam" id="PF00031">
    <property type="entry name" value="Cystatin"/>
    <property type="match status" value="1"/>
</dbReference>
<dbReference type="Gene3D" id="3.10.450.10">
    <property type="match status" value="1"/>
</dbReference>
<keyword evidence="2" id="KW-0732">Signal</keyword>
<organism evidence="4">
    <name type="scientific">Pristhesancus plagipennis</name>
    <name type="common">Common assassin bug</name>
    <dbReference type="NCBI Taxonomy" id="1955184"/>
    <lineage>
        <taxon>Eukaryota</taxon>
        <taxon>Metazoa</taxon>
        <taxon>Ecdysozoa</taxon>
        <taxon>Arthropoda</taxon>
        <taxon>Hexapoda</taxon>
        <taxon>Insecta</taxon>
        <taxon>Pterygota</taxon>
        <taxon>Neoptera</taxon>
        <taxon>Paraneoptera</taxon>
        <taxon>Hemiptera</taxon>
        <taxon>Heteroptera</taxon>
        <taxon>Panheteroptera</taxon>
        <taxon>Cimicomorpha</taxon>
        <taxon>Reduviidae</taxon>
        <taxon>Harpactorinae</taxon>
        <taxon>Harpactorini</taxon>
        <taxon>Pristhesancus</taxon>
    </lineage>
</organism>
<dbReference type="GO" id="GO:0004869">
    <property type="term" value="F:cysteine-type endopeptidase inhibitor activity"/>
    <property type="evidence" value="ECO:0007669"/>
    <property type="project" value="InterPro"/>
</dbReference>
<dbReference type="EMBL" id="KX459591">
    <property type="protein sequence ID" value="AQM58342.1"/>
    <property type="molecule type" value="mRNA"/>
</dbReference>
<evidence type="ECO:0000313" key="4">
    <source>
        <dbReference type="EMBL" id="AQM58342.1"/>
    </source>
</evidence>
<evidence type="ECO:0000259" key="3">
    <source>
        <dbReference type="SMART" id="SM00043"/>
    </source>
</evidence>
<dbReference type="InterPro" id="IPR000010">
    <property type="entry name" value="Cystatin_dom"/>
</dbReference>